<dbReference type="Pfam" id="PF01420">
    <property type="entry name" value="Methylase_S"/>
    <property type="match status" value="1"/>
</dbReference>
<dbReference type="Gene3D" id="1.10.287.1120">
    <property type="entry name" value="Bipartite methylase S protein"/>
    <property type="match status" value="1"/>
</dbReference>
<keyword evidence="2" id="KW-0680">Restriction system</keyword>
<evidence type="ECO:0000256" key="1">
    <source>
        <dbReference type="ARBA" id="ARBA00010923"/>
    </source>
</evidence>
<dbReference type="CDD" id="cd17249">
    <property type="entry name" value="RMtype1_S_EcoR124I-TRD2-CR2_like"/>
    <property type="match status" value="1"/>
</dbReference>
<protein>
    <submittedName>
        <fullName evidence="5">Restriction endonuclease subunit S</fullName>
    </submittedName>
</protein>
<dbReference type="PANTHER" id="PTHR43140:SF1">
    <property type="entry name" value="TYPE I RESTRICTION ENZYME ECOKI SPECIFICITY SUBUNIT"/>
    <property type="match status" value="1"/>
</dbReference>
<keyword evidence="5" id="KW-0255">Endonuclease</keyword>
<organism evidence="5 6">
    <name type="scientific">Escherichia coli</name>
    <dbReference type="NCBI Taxonomy" id="562"/>
    <lineage>
        <taxon>Bacteria</taxon>
        <taxon>Pseudomonadati</taxon>
        <taxon>Pseudomonadota</taxon>
        <taxon>Gammaproteobacteria</taxon>
        <taxon>Enterobacterales</taxon>
        <taxon>Enterobacteriaceae</taxon>
        <taxon>Escherichia</taxon>
    </lineage>
</organism>
<dbReference type="Proteomes" id="UP000245761">
    <property type="component" value="Unassembled WGS sequence"/>
</dbReference>
<dbReference type="InterPro" id="IPR051212">
    <property type="entry name" value="Type-I_RE_S_subunit"/>
</dbReference>
<dbReference type="GO" id="GO:0003677">
    <property type="term" value="F:DNA binding"/>
    <property type="evidence" value="ECO:0007669"/>
    <property type="project" value="UniProtKB-KW"/>
</dbReference>
<feature type="domain" description="Type I restriction modification DNA specificity" evidence="4">
    <location>
        <begin position="234"/>
        <end position="413"/>
    </location>
</feature>
<evidence type="ECO:0000259" key="4">
    <source>
        <dbReference type="Pfam" id="PF01420"/>
    </source>
</evidence>
<keyword evidence="5" id="KW-0378">Hydrolase</keyword>
<name>A0A2J7KPX9_ECOLX</name>
<reference evidence="5 6" key="1">
    <citation type="submission" date="2018-04" db="EMBL/GenBank/DDBJ databases">
        <title>Draft Genomic Sequencing Of Potential Extraintestinal Pathogenic Escherichia coli B8S56 Isolated from Retail Chicken Skin.</title>
        <authorList>
            <person name="Xu A."/>
            <person name="Tilman S."/>
            <person name="Wisser-Parker K."/>
            <person name="Scullen O.J."/>
            <person name="Sommers C."/>
        </authorList>
    </citation>
    <scope>NUCLEOTIDE SEQUENCE [LARGE SCALE GENOMIC DNA]</scope>
    <source>
        <strain evidence="5 6">B8S56</strain>
    </source>
</reference>
<comment type="caution">
    <text evidence="5">The sequence shown here is derived from an EMBL/GenBank/DDBJ whole genome shotgun (WGS) entry which is preliminary data.</text>
</comment>
<dbReference type="InterPro" id="IPR044946">
    <property type="entry name" value="Restrct_endonuc_typeI_TRD_sf"/>
</dbReference>
<evidence type="ECO:0000256" key="3">
    <source>
        <dbReference type="ARBA" id="ARBA00023125"/>
    </source>
</evidence>
<proteinExistence type="inferred from homology"/>
<keyword evidence="5" id="KW-0540">Nuclease</keyword>
<dbReference type="REBASE" id="291153">
    <property type="entry name" value="S.EcoB7S3ORF26735P"/>
</dbReference>
<evidence type="ECO:0000313" key="5">
    <source>
        <dbReference type="EMBL" id="PWH51290.1"/>
    </source>
</evidence>
<dbReference type="RefSeq" id="WP_064560259.1">
    <property type="nucleotide sequence ID" value="NZ_CP122652.1"/>
</dbReference>
<keyword evidence="3" id="KW-0238">DNA-binding</keyword>
<dbReference type="GO" id="GO:0009307">
    <property type="term" value="P:DNA restriction-modification system"/>
    <property type="evidence" value="ECO:0007669"/>
    <property type="project" value="UniProtKB-KW"/>
</dbReference>
<dbReference type="AlphaFoldDB" id="A0A2J7KPX9"/>
<accession>A0A2J7KPX9</accession>
<dbReference type="SUPFAM" id="SSF116734">
    <property type="entry name" value="DNA methylase specificity domain"/>
    <property type="match status" value="2"/>
</dbReference>
<comment type="similarity">
    <text evidence="1">Belongs to the type-I restriction system S methylase family.</text>
</comment>
<dbReference type="EMBL" id="QEMT01000102">
    <property type="protein sequence ID" value="PWH51290.1"/>
    <property type="molecule type" value="Genomic_DNA"/>
</dbReference>
<evidence type="ECO:0000313" key="6">
    <source>
        <dbReference type="Proteomes" id="UP000245761"/>
    </source>
</evidence>
<evidence type="ECO:0000256" key="2">
    <source>
        <dbReference type="ARBA" id="ARBA00022747"/>
    </source>
</evidence>
<dbReference type="PANTHER" id="PTHR43140">
    <property type="entry name" value="TYPE-1 RESTRICTION ENZYME ECOKI SPECIFICITY PROTEIN"/>
    <property type="match status" value="1"/>
</dbReference>
<dbReference type="InterPro" id="IPR000055">
    <property type="entry name" value="Restrct_endonuc_typeI_TRD"/>
</dbReference>
<dbReference type="Gene3D" id="3.90.220.20">
    <property type="entry name" value="DNA methylase specificity domains"/>
    <property type="match status" value="2"/>
</dbReference>
<dbReference type="REBASE" id="291383">
    <property type="entry name" value="S.EcoB8S56ORF27280P"/>
</dbReference>
<sequence>MMKISEMPKYEVYKDSGVEWIGAIPVHWNSFPLCAKSKLKSISNNENEELLSVYLDKGVIKFDDVDAKRTNTTSSDLTKYQLVDPGDFVLNNQQAWRGSVGVSDYRGIVSPAYLVLSLSEDIVPRFGNYLFRDGAMVANYLVSSKGVGTIQRNLYWPQLKRALVFLPPTEEQLLIANFLDKKTALIDEAISIKEKQINLLKEHKQIIIQQAVTQGLDPNVPMKDSGVDWIGEIPEHWEIIPLKHLCKFSGGGTPSKDNLTYWEGGTIPWVSPKDMKSTYIFETQDYVTEKAVKNSSTNFVAPNSLLLVVRSGILQRKIPVAINTVEVTLNQDMKSLTFNHHMTIEFMLNFIVGNNDSLLVEWTKEGATVESIEHEYLANGLVCVPPVSEQNAINEYLSSFSMQLESAISLQAEQIEKLKEYKTTLINSAVTGKIKITPEMVEQ</sequence>
<gene>
    <name evidence="5" type="ORF">DD762_27285</name>
</gene>
<dbReference type="GO" id="GO:0004519">
    <property type="term" value="F:endonuclease activity"/>
    <property type="evidence" value="ECO:0007669"/>
    <property type="project" value="UniProtKB-KW"/>
</dbReference>